<dbReference type="PANTHER" id="PTHR12277">
    <property type="entry name" value="ALPHA/BETA HYDROLASE DOMAIN-CONTAINING PROTEIN"/>
    <property type="match status" value="1"/>
</dbReference>
<dbReference type="PANTHER" id="PTHR12277:SF194">
    <property type="entry name" value="FI04476P"/>
    <property type="match status" value="1"/>
</dbReference>
<dbReference type="Gene3D" id="3.40.50.1820">
    <property type="entry name" value="alpha/beta hydrolase"/>
    <property type="match status" value="1"/>
</dbReference>
<sequence length="369" mass="42644">MLRKRIGEKNNLNTDNLEELSKSKLKQEEQSKSYKKKSLKKVIIVLCSFGFILYVVLPLWFISSPWLRGHIIFLTYISWPPFLNLTVPEKFGLTCARNFYIESEPGINLGVWHILPKSRWDGCQKESFNWEKEFDDQRPVILYLHGNSGSRGGSHRVELYRVMSESKVDAHVVVFDYRGYGDSTLIDPTIAGVVQDAKVMYNWLKKRVDKSRIFIWGHSLGTGVTIRLAERLSVENDNPMGIVLESAFDSLWKVGYHHPISSLHRFLPYFEHCFVEPVRQEDPNFDSEEKVGHITAPMLILHAEDDLVVPFALGKNLFNRARKERPSYLSPVEMIKYNSELGYGHKYICRDPGLADVIFKFITDQKSLV</sequence>
<evidence type="ECO:0000313" key="4">
    <source>
        <dbReference type="RefSeq" id="XP_022238609.1"/>
    </source>
</evidence>
<keyword evidence="1" id="KW-0472">Membrane</keyword>
<dbReference type="SUPFAM" id="SSF53474">
    <property type="entry name" value="alpha/beta-Hydrolases"/>
    <property type="match status" value="1"/>
</dbReference>
<keyword evidence="1" id="KW-1133">Transmembrane helix</keyword>
<evidence type="ECO:0000259" key="2">
    <source>
        <dbReference type="Pfam" id="PF00561"/>
    </source>
</evidence>
<dbReference type="RefSeq" id="XP_022238609.1">
    <property type="nucleotide sequence ID" value="XM_022382901.1"/>
</dbReference>
<keyword evidence="1" id="KW-0812">Transmembrane</keyword>
<name>A0ABM1S4Q4_LIMPO</name>
<gene>
    <name evidence="4" type="primary">LOC106457087</name>
</gene>
<evidence type="ECO:0000313" key="3">
    <source>
        <dbReference type="Proteomes" id="UP000694941"/>
    </source>
</evidence>
<dbReference type="Proteomes" id="UP000694941">
    <property type="component" value="Unplaced"/>
</dbReference>
<feature type="transmembrane region" description="Helical" evidence="1">
    <location>
        <begin position="42"/>
        <end position="61"/>
    </location>
</feature>
<protein>
    <submittedName>
        <fullName evidence="4">Monoacylglycerol lipase ABHD12-like</fullName>
    </submittedName>
</protein>
<proteinExistence type="predicted"/>
<dbReference type="GeneID" id="106457087"/>
<dbReference type="InterPro" id="IPR029058">
    <property type="entry name" value="AB_hydrolase_fold"/>
</dbReference>
<accession>A0ABM1S4Q4</accession>
<feature type="domain" description="AB hydrolase-1" evidence="2">
    <location>
        <begin position="139"/>
        <end position="232"/>
    </location>
</feature>
<keyword evidence="3" id="KW-1185">Reference proteome</keyword>
<evidence type="ECO:0000256" key="1">
    <source>
        <dbReference type="SAM" id="Phobius"/>
    </source>
</evidence>
<dbReference type="InterPro" id="IPR000073">
    <property type="entry name" value="AB_hydrolase_1"/>
</dbReference>
<organism evidence="3 4">
    <name type="scientific">Limulus polyphemus</name>
    <name type="common">Atlantic horseshoe crab</name>
    <dbReference type="NCBI Taxonomy" id="6850"/>
    <lineage>
        <taxon>Eukaryota</taxon>
        <taxon>Metazoa</taxon>
        <taxon>Ecdysozoa</taxon>
        <taxon>Arthropoda</taxon>
        <taxon>Chelicerata</taxon>
        <taxon>Merostomata</taxon>
        <taxon>Xiphosura</taxon>
        <taxon>Limulidae</taxon>
        <taxon>Limulus</taxon>
    </lineage>
</organism>
<reference evidence="4" key="1">
    <citation type="submission" date="2025-08" db="UniProtKB">
        <authorList>
            <consortium name="RefSeq"/>
        </authorList>
    </citation>
    <scope>IDENTIFICATION</scope>
    <source>
        <tissue evidence="4">Muscle</tissue>
    </source>
</reference>
<dbReference type="Pfam" id="PF00561">
    <property type="entry name" value="Abhydrolase_1"/>
    <property type="match status" value="1"/>
</dbReference>